<evidence type="ECO:0000313" key="1">
    <source>
        <dbReference type="EMBL" id="GAA4100933.1"/>
    </source>
</evidence>
<dbReference type="RefSeq" id="WP_344957672.1">
    <property type="nucleotide sequence ID" value="NZ_BAAAZG010000061.1"/>
</dbReference>
<sequence>MGEGMRLDRLREQLNGLAGDIREWDAERWRISHKENHEGGAFSEWHGSDDRAVAIVRQVQDILGESARARPVKICPPGDECEDCAAIDG</sequence>
<dbReference type="Proteomes" id="UP001500683">
    <property type="component" value="Unassembled WGS sequence"/>
</dbReference>
<protein>
    <submittedName>
        <fullName evidence="1">Uncharacterized protein</fullName>
    </submittedName>
</protein>
<dbReference type="EMBL" id="BAAAZG010000061">
    <property type="protein sequence ID" value="GAA4100933.1"/>
    <property type="molecule type" value="Genomic_DNA"/>
</dbReference>
<reference evidence="2" key="1">
    <citation type="journal article" date="2019" name="Int. J. Syst. Evol. Microbiol.">
        <title>The Global Catalogue of Microorganisms (GCM) 10K type strain sequencing project: providing services to taxonomists for standard genome sequencing and annotation.</title>
        <authorList>
            <consortium name="The Broad Institute Genomics Platform"/>
            <consortium name="The Broad Institute Genome Sequencing Center for Infectious Disease"/>
            <person name="Wu L."/>
            <person name="Ma J."/>
        </authorList>
    </citation>
    <scope>NUCLEOTIDE SEQUENCE [LARGE SCALE GENOMIC DNA]</scope>
    <source>
        <strain evidence="2">JCM 16702</strain>
    </source>
</reference>
<comment type="caution">
    <text evidence="1">The sequence shown here is derived from an EMBL/GenBank/DDBJ whole genome shotgun (WGS) entry which is preliminary data.</text>
</comment>
<proteinExistence type="predicted"/>
<organism evidence="1 2">
    <name type="scientific">Actinomadura miaoliensis</name>
    <dbReference type="NCBI Taxonomy" id="430685"/>
    <lineage>
        <taxon>Bacteria</taxon>
        <taxon>Bacillati</taxon>
        <taxon>Actinomycetota</taxon>
        <taxon>Actinomycetes</taxon>
        <taxon>Streptosporangiales</taxon>
        <taxon>Thermomonosporaceae</taxon>
        <taxon>Actinomadura</taxon>
    </lineage>
</organism>
<keyword evidence="2" id="KW-1185">Reference proteome</keyword>
<name>A0ABP7X0P5_9ACTN</name>
<accession>A0ABP7X0P5</accession>
<gene>
    <name evidence="1" type="ORF">GCM10022214_78000</name>
</gene>
<evidence type="ECO:0000313" key="2">
    <source>
        <dbReference type="Proteomes" id="UP001500683"/>
    </source>
</evidence>